<dbReference type="Pfam" id="PF00550">
    <property type="entry name" value="PP-binding"/>
    <property type="match status" value="1"/>
</dbReference>
<proteinExistence type="predicted"/>
<dbReference type="SUPFAM" id="SSF47336">
    <property type="entry name" value="ACP-like"/>
    <property type="match status" value="1"/>
</dbReference>
<dbReference type="NCBIfam" id="NF006617">
    <property type="entry name" value="PRK09184.1"/>
    <property type="match status" value="1"/>
</dbReference>
<dbReference type="Gene3D" id="1.10.1200.10">
    <property type="entry name" value="ACP-like"/>
    <property type="match status" value="1"/>
</dbReference>
<dbReference type="PROSITE" id="PS50075">
    <property type="entry name" value="CARRIER"/>
    <property type="match status" value="1"/>
</dbReference>
<organism evidence="2 3">
    <name type="scientific">Campylobacter concisus</name>
    <dbReference type="NCBI Taxonomy" id="199"/>
    <lineage>
        <taxon>Bacteria</taxon>
        <taxon>Pseudomonadati</taxon>
        <taxon>Campylobacterota</taxon>
        <taxon>Epsilonproteobacteria</taxon>
        <taxon>Campylobacterales</taxon>
        <taxon>Campylobacteraceae</taxon>
        <taxon>Campylobacter</taxon>
    </lineage>
</organism>
<dbReference type="Proteomes" id="UP000066049">
    <property type="component" value="Chromosome"/>
</dbReference>
<gene>
    <name evidence="2" type="ORF">CCON33237_0407</name>
</gene>
<dbReference type="AlphaFoldDB" id="A0A0M4TLY7"/>
<protein>
    <submittedName>
        <fullName evidence="2">Acyl carrier protein</fullName>
    </submittedName>
</protein>
<evidence type="ECO:0000313" key="3">
    <source>
        <dbReference type="Proteomes" id="UP000066049"/>
    </source>
</evidence>
<dbReference type="InterPro" id="IPR036736">
    <property type="entry name" value="ACP-like_sf"/>
</dbReference>
<sequence>MVKELVNEIKELIITSLNLEDMKPSDIDENAPLFNDGLGLDSVDALELGLAVQKKYGLVLDSKSANLKEIFFSVSSLAKYIYENRK</sequence>
<dbReference type="PATRIC" id="fig|199.248.peg.431"/>
<dbReference type="EMBL" id="CP012541">
    <property type="protein sequence ID" value="ALF47114.1"/>
    <property type="molecule type" value="Genomic_DNA"/>
</dbReference>
<reference evidence="3" key="1">
    <citation type="submission" date="2015-08" db="EMBL/GenBank/DDBJ databases">
        <title>Comparative genomics of the Campylobacter concisus group.</title>
        <authorList>
            <person name="Miller W.G."/>
            <person name="Yee E."/>
            <person name="Chapman M.H."/>
            <person name="Huynh S."/>
            <person name="Bono J.L."/>
            <person name="On S.L.W."/>
            <person name="St Leger J."/>
            <person name="Foster G."/>
            <person name="Parker C.T."/>
        </authorList>
    </citation>
    <scope>NUCLEOTIDE SEQUENCE [LARGE SCALE GENOMIC DNA]</scope>
    <source>
        <strain evidence="3">ATCC 33237</strain>
    </source>
</reference>
<dbReference type="InterPro" id="IPR009081">
    <property type="entry name" value="PP-bd_ACP"/>
</dbReference>
<feature type="domain" description="Carrier" evidence="1">
    <location>
        <begin position="1"/>
        <end position="85"/>
    </location>
</feature>
<accession>A0A0M4TLY7</accession>
<evidence type="ECO:0000259" key="1">
    <source>
        <dbReference type="PROSITE" id="PS50075"/>
    </source>
</evidence>
<evidence type="ECO:0000313" key="2">
    <source>
        <dbReference type="EMBL" id="ALF47114.1"/>
    </source>
</evidence>
<name>A0A0M4TLY7_9BACT</name>
<dbReference type="KEGG" id="ccoc:CCON33237_0407"/>